<dbReference type="GO" id="GO:0035869">
    <property type="term" value="C:ciliary transition zone"/>
    <property type="evidence" value="ECO:0007669"/>
    <property type="project" value="TreeGrafter"/>
</dbReference>
<dbReference type="SMART" id="SM00185">
    <property type="entry name" value="ARM"/>
    <property type="match status" value="5"/>
</dbReference>
<dbReference type="Pfam" id="PF05804">
    <property type="entry name" value="KAP"/>
    <property type="match status" value="1"/>
</dbReference>
<dbReference type="GO" id="GO:0016301">
    <property type="term" value="F:kinase activity"/>
    <property type="evidence" value="ECO:0007669"/>
    <property type="project" value="UniProtKB-KW"/>
</dbReference>
<dbReference type="Gene3D" id="1.25.10.10">
    <property type="entry name" value="Leucine-rich Repeat Variant"/>
    <property type="match status" value="1"/>
</dbReference>
<dbReference type="GO" id="GO:0044782">
    <property type="term" value="P:cilium organization"/>
    <property type="evidence" value="ECO:0007669"/>
    <property type="project" value="TreeGrafter"/>
</dbReference>
<dbReference type="InterPro" id="IPR016024">
    <property type="entry name" value="ARM-type_fold"/>
</dbReference>
<dbReference type="GO" id="GO:0019894">
    <property type="term" value="F:kinesin binding"/>
    <property type="evidence" value="ECO:0007669"/>
    <property type="project" value="InterPro"/>
</dbReference>
<keyword evidence="4" id="KW-1185">Reference proteome</keyword>
<comment type="caution">
    <text evidence="3">The sequence shown here is derived from an EMBL/GenBank/DDBJ whole genome shotgun (WGS) entry which is preliminary data.</text>
</comment>
<name>A0AAE0BMH3_9CHLO</name>
<feature type="coiled-coil region" evidence="2">
    <location>
        <begin position="88"/>
        <end position="146"/>
    </location>
</feature>
<evidence type="ECO:0000313" key="4">
    <source>
        <dbReference type="Proteomes" id="UP001190700"/>
    </source>
</evidence>
<feature type="repeat" description="ARM" evidence="1">
    <location>
        <begin position="511"/>
        <end position="555"/>
    </location>
</feature>
<protein>
    <submittedName>
        <fullName evidence="3">Adenylyl-sulfate kinase (APS kinase)</fullName>
    </submittedName>
</protein>
<reference evidence="3 4" key="1">
    <citation type="journal article" date="2015" name="Genome Biol. Evol.">
        <title>Comparative Genomics of a Bacterivorous Green Alga Reveals Evolutionary Causalities and Consequences of Phago-Mixotrophic Mode of Nutrition.</title>
        <authorList>
            <person name="Burns J.A."/>
            <person name="Paasch A."/>
            <person name="Narechania A."/>
            <person name="Kim E."/>
        </authorList>
    </citation>
    <scope>NUCLEOTIDE SEQUENCE [LARGE SCALE GENOMIC DNA]</scope>
    <source>
        <strain evidence="3 4">PLY_AMNH</strain>
    </source>
</reference>
<evidence type="ECO:0000256" key="2">
    <source>
        <dbReference type="SAM" id="Coils"/>
    </source>
</evidence>
<dbReference type="InterPro" id="IPR000225">
    <property type="entry name" value="Armadillo"/>
</dbReference>
<gene>
    <name evidence="3" type="ORF">CYMTET_50758</name>
</gene>
<dbReference type="PANTHER" id="PTHR15605:SF2">
    <property type="entry name" value="KINESIN-ASSOCIATED PROTEIN 3"/>
    <property type="match status" value="1"/>
</dbReference>
<sequence length="826" mass="95125">MDLDSARYKKKVRPGVIELAPDDCAIIVNYEVEATVQADNGEEMVVERKPSEKKIKVKTLTANSNLQILAQEIVEKCKLIHNSKVGMIQQLLRRLQQRELNLEDNEEHEHSADQKLLRQRLEAERYQEEQRRIRQAEDQEREFQESIPGYTTAVIEDLDDYLEKLYEEVDEKVTAAHMISQLARRTENLEVLLMSENLLSALARVLREDGRKSIDLAINLVSVFFSFSHFSQFHQVILEHQIGDMTMRLVDLELKRADEREKAEKEAGKKESSKKTSMMTRKQDKLVYYCLYLLLNLAEDVAIERKMKKRNIVLYLVSVLDRKNVELLILAVTFLKKLSIYKENKDKMQSCGIIQKLAKFVPVGNDVLQNATLRLLLNLSFDASMRDDMVQNGLIQKVVELMKNPLFQNVSMALLYHISMDDKCKSMFTYTGIIPWILENLLQIDDLHTAPELISLAVNLTQNARNAEVMCEGNNLLRLLSRGMETLDPLLFKVVRNLSQQETQLKLKFKPFMEGLVSLLKSPETSNELLVEVLGTLGNLNIPEFDYYYLVREHGLTDFLSAHLDPGEVEDDIVLEVVIFIGTLCNEPIAPLIVHAGLVEKLFQLMSDKKEDDEMVLQISFTFHRLLLYEPTREALLRHTQVVFYLVDLLQDKNKEVRKIADAALDVIIDTDEEWAIKIRRMKFESHNQDWLAVCEQSDMAEFAAEHMYMPEDHMQAQYNAMQYSGMGLEDGGSDDEVDFGHYARQSYDPDQTAYGPGDDDDEINVGQYAAAAARMSYDFEGEDGQQFWTDEDASLAHQTHDYYRDHMAEGAYEASYGAYGEEHYL</sequence>
<organism evidence="3 4">
    <name type="scientific">Cymbomonas tetramitiformis</name>
    <dbReference type="NCBI Taxonomy" id="36881"/>
    <lineage>
        <taxon>Eukaryota</taxon>
        <taxon>Viridiplantae</taxon>
        <taxon>Chlorophyta</taxon>
        <taxon>Pyramimonadophyceae</taxon>
        <taxon>Pyramimonadales</taxon>
        <taxon>Pyramimonadaceae</taxon>
        <taxon>Cymbomonas</taxon>
    </lineage>
</organism>
<dbReference type="AlphaFoldDB" id="A0AAE0BMH3"/>
<keyword evidence="2" id="KW-0175">Coiled coil</keyword>
<dbReference type="PANTHER" id="PTHR15605">
    <property type="entry name" value="KINESIN-ASSOCIATED PROTEINS"/>
    <property type="match status" value="1"/>
</dbReference>
<dbReference type="SUPFAM" id="SSF48371">
    <property type="entry name" value="ARM repeat"/>
    <property type="match status" value="1"/>
</dbReference>
<evidence type="ECO:0000313" key="3">
    <source>
        <dbReference type="EMBL" id="KAK3239306.1"/>
    </source>
</evidence>
<dbReference type="InterPro" id="IPR011989">
    <property type="entry name" value="ARM-like"/>
</dbReference>
<evidence type="ECO:0000256" key="1">
    <source>
        <dbReference type="PROSITE-ProRule" id="PRU00259"/>
    </source>
</evidence>
<keyword evidence="3" id="KW-0418">Kinase</keyword>
<dbReference type="GO" id="GO:0016939">
    <property type="term" value="C:kinesin II complex"/>
    <property type="evidence" value="ECO:0007669"/>
    <property type="project" value="TreeGrafter"/>
</dbReference>
<dbReference type="GO" id="GO:0007018">
    <property type="term" value="P:microtubule-based movement"/>
    <property type="evidence" value="ECO:0007669"/>
    <property type="project" value="TreeGrafter"/>
</dbReference>
<dbReference type="SMART" id="SM01297">
    <property type="entry name" value="KAP"/>
    <property type="match status" value="1"/>
</dbReference>
<dbReference type="Proteomes" id="UP001190700">
    <property type="component" value="Unassembled WGS sequence"/>
</dbReference>
<accession>A0AAE0BMH3</accession>
<dbReference type="GO" id="GO:0005930">
    <property type="term" value="C:axoneme"/>
    <property type="evidence" value="ECO:0007669"/>
    <property type="project" value="TreeGrafter"/>
</dbReference>
<dbReference type="EMBL" id="LGRX02033962">
    <property type="protein sequence ID" value="KAK3239306.1"/>
    <property type="molecule type" value="Genomic_DNA"/>
</dbReference>
<dbReference type="InterPro" id="IPR008658">
    <property type="entry name" value="KAP3"/>
</dbReference>
<keyword evidence="3" id="KW-0808">Transferase</keyword>
<dbReference type="PROSITE" id="PS50176">
    <property type="entry name" value="ARM_REPEAT"/>
    <property type="match status" value="1"/>
</dbReference>
<proteinExistence type="predicted"/>